<organism evidence="2 3">
    <name type="scientific">Microvirga aerophila</name>
    <dbReference type="NCBI Taxonomy" id="670291"/>
    <lineage>
        <taxon>Bacteria</taxon>
        <taxon>Pseudomonadati</taxon>
        <taxon>Pseudomonadota</taxon>
        <taxon>Alphaproteobacteria</taxon>
        <taxon>Hyphomicrobiales</taxon>
        <taxon>Methylobacteriaceae</taxon>
        <taxon>Microvirga</taxon>
    </lineage>
</organism>
<comment type="caution">
    <text evidence="2">The sequence shown here is derived from an EMBL/GenBank/DDBJ whole genome shotgun (WGS) entry which is preliminary data.</text>
</comment>
<dbReference type="InterPro" id="IPR019060">
    <property type="entry name" value="DUF2382"/>
</dbReference>
<evidence type="ECO:0000259" key="1">
    <source>
        <dbReference type="Pfam" id="PF09557"/>
    </source>
</evidence>
<proteinExistence type="predicted"/>
<dbReference type="EMBL" id="BJYU01000120">
    <property type="protein sequence ID" value="GEO17711.1"/>
    <property type="molecule type" value="Genomic_DNA"/>
</dbReference>
<sequence length="164" mass="18279">MGNPTTPQNVSAPNPDKDLMLEVSYGSEAGTASEQVLPLVEETVTVHKRERVIGRVRVQTITDTLEELAQATLQNETVDVTRVPIDRMVEVAPTVRTENDVVIVPVLEEVLVTRKQLVLKEELHIRRQVATRTVEVPVSLRKQRAIVERVAPDGSIINTEETDQ</sequence>
<dbReference type="RefSeq" id="WP_246690510.1">
    <property type="nucleotide sequence ID" value="NZ_BJYU01000120.1"/>
</dbReference>
<dbReference type="Pfam" id="PF09557">
    <property type="entry name" value="DUF2382"/>
    <property type="match status" value="1"/>
</dbReference>
<protein>
    <recommendedName>
        <fullName evidence="1">DUF2382 domain-containing protein</fullName>
    </recommendedName>
</protein>
<reference evidence="2 3" key="1">
    <citation type="submission" date="2019-07" db="EMBL/GenBank/DDBJ databases">
        <title>Whole genome shotgun sequence of Microvirga aerophila NBRC 106136.</title>
        <authorList>
            <person name="Hosoyama A."/>
            <person name="Uohara A."/>
            <person name="Ohji S."/>
            <person name="Ichikawa N."/>
        </authorList>
    </citation>
    <scope>NUCLEOTIDE SEQUENCE [LARGE SCALE GENOMIC DNA]</scope>
    <source>
        <strain evidence="2 3">NBRC 106136</strain>
    </source>
</reference>
<evidence type="ECO:0000313" key="2">
    <source>
        <dbReference type="EMBL" id="GEO17711.1"/>
    </source>
</evidence>
<dbReference type="Proteomes" id="UP000321085">
    <property type="component" value="Unassembled WGS sequence"/>
</dbReference>
<keyword evidence="3" id="KW-1185">Reference proteome</keyword>
<accession>A0A512C0G9</accession>
<gene>
    <name evidence="2" type="ORF">MAE02_54070</name>
</gene>
<name>A0A512C0G9_9HYPH</name>
<feature type="domain" description="DUF2382" evidence="1">
    <location>
        <begin position="37"/>
        <end position="145"/>
    </location>
</feature>
<evidence type="ECO:0000313" key="3">
    <source>
        <dbReference type="Proteomes" id="UP000321085"/>
    </source>
</evidence>
<dbReference type="AlphaFoldDB" id="A0A512C0G9"/>